<dbReference type="AlphaFoldDB" id="A0A841Y9R4"/>
<dbReference type="InterPro" id="IPR050900">
    <property type="entry name" value="Transposase_IS3/IS150/IS904"/>
</dbReference>
<comment type="caution">
    <text evidence="3">The sequence shown here is derived from an EMBL/GenBank/DDBJ whole genome shotgun (WGS) entry which is preliminary data.</text>
</comment>
<dbReference type="Proteomes" id="UP000591929">
    <property type="component" value="Unassembled WGS sequence"/>
</dbReference>
<feature type="region of interest" description="Disordered" evidence="1">
    <location>
        <begin position="1"/>
        <end position="26"/>
    </location>
</feature>
<protein>
    <submittedName>
        <fullName evidence="3">Transposase</fullName>
    </submittedName>
</protein>
<feature type="domain" description="HTH-like" evidence="2">
    <location>
        <begin position="80"/>
        <end position="133"/>
    </location>
</feature>
<dbReference type="InterPro" id="IPR025948">
    <property type="entry name" value="HTH-like_dom"/>
</dbReference>
<feature type="compositionally biased region" description="Basic and acidic residues" evidence="1">
    <location>
        <begin position="1"/>
        <end position="17"/>
    </location>
</feature>
<reference evidence="3 4" key="1">
    <citation type="submission" date="2020-03" db="EMBL/GenBank/DDBJ databases">
        <title>Soil Listeria distribution.</title>
        <authorList>
            <person name="Liao J."/>
            <person name="Wiedmann M."/>
        </authorList>
    </citation>
    <scope>NUCLEOTIDE SEQUENCE [LARGE SCALE GENOMIC DNA]</scope>
    <source>
        <strain evidence="3 4">FSL L7-1681</strain>
    </source>
</reference>
<proteinExistence type="predicted"/>
<sequence length="186" mass="21671">MDIKNKRIRERKSEIKGGDGASKKVPSLSQAKPRIIYRYIQKKLGGKVVIKQACQYVKVSRSGYSTFLNRGPSNLAWEKVLSEIIRAIFFQHKTRYGSRRIQVELTRMRQISISRKRIGRLLRTQGLYTKGKRHKYQKQVPLRETNPNLVQQHLRDSFVIDSLEAAILQDHYPYGSRCPVYKPSLL</sequence>
<evidence type="ECO:0000313" key="3">
    <source>
        <dbReference type="EMBL" id="MBC1373654.1"/>
    </source>
</evidence>
<evidence type="ECO:0000313" key="4">
    <source>
        <dbReference type="Proteomes" id="UP000591929"/>
    </source>
</evidence>
<evidence type="ECO:0000259" key="2">
    <source>
        <dbReference type="Pfam" id="PF13276"/>
    </source>
</evidence>
<dbReference type="PANTHER" id="PTHR46889">
    <property type="entry name" value="TRANSPOSASE INSF FOR INSERTION SEQUENCE IS3B-RELATED"/>
    <property type="match status" value="1"/>
</dbReference>
<dbReference type="PANTHER" id="PTHR46889:SF5">
    <property type="entry name" value="INTEGRASE PROTEIN"/>
    <property type="match status" value="1"/>
</dbReference>
<accession>A0A841Y9R4</accession>
<dbReference type="RefSeq" id="WP_185377970.1">
    <property type="nucleotide sequence ID" value="NZ_JAARPL010000014.1"/>
</dbReference>
<name>A0A841Y9R4_9LIST</name>
<dbReference type="Pfam" id="PF13276">
    <property type="entry name" value="HTH_21"/>
    <property type="match status" value="1"/>
</dbReference>
<dbReference type="EMBL" id="JAARPL010000014">
    <property type="protein sequence ID" value="MBC1373654.1"/>
    <property type="molecule type" value="Genomic_DNA"/>
</dbReference>
<organism evidence="3 4">
    <name type="scientific">Listeria booriae</name>
    <dbReference type="NCBI Taxonomy" id="1552123"/>
    <lineage>
        <taxon>Bacteria</taxon>
        <taxon>Bacillati</taxon>
        <taxon>Bacillota</taxon>
        <taxon>Bacilli</taxon>
        <taxon>Bacillales</taxon>
        <taxon>Listeriaceae</taxon>
        <taxon>Listeria</taxon>
    </lineage>
</organism>
<evidence type="ECO:0000256" key="1">
    <source>
        <dbReference type="SAM" id="MobiDB-lite"/>
    </source>
</evidence>
<gene>
    <name evidence="3" type="ORF">HB847_14970</name>
</gene>